<dbReference type="Gene3D" id="3.90.1750.10">
    <property type="entry name" value="Hect, E3 ligase catalytic domains"/>
    <property type="match status" value="1"/>
</dbReference>
<dbReference type="CDD" id="cd00078">
    <property type="entry name" value="HECTc"/>
    <property type="match status" value="1"/>
</dbReference>
<dbReference type="Pfam" id="PF00612">
    <property type="entry name" value="IQ"/>
    <property type="match status" value="1"/>
</dbReference>
<dbReference type="Gene3D" id="3.30.2410.10">
    <property type="entry name" value="Hect, E3 ligase catalytic domain"/>
    <property type="match status" value="1"/>
</dbReference>
<comment type="pathway">
    <text evidence="2">Protein modification; protein ubiquitination.</text>
</comment>
<evidence type="ECO:0000313" key="8">
    <source>
        <dbReference type="EMBL" id="OZC11853.1"/>
    </source>
</evidence>
<feature type="domain" description="HECT" evidence="7">
    <location>
        <begin position="654"/>
        <end position="996"/>
    </location>
</feature>
<dbReference type="InterPro" id="IPR035983">
    <property type="entry name" value="Hect_E3_ubiquitin_ligase"/>
</dbReference>
<dbReference type="CDD" id="cd23767">
    <property type="entry name" value="IQCD"/>
    <property type="match status" value="1"/>
</dbReference>
<dbReference type="PANTHER" id="PTHR45700:SF2">
    <property type="entry name" value="UBIQUITIN-PROTEIN LIGASE E3C"/>
    <property type="match status" value="1"/>
</dbReference>
<dbReference type="GO" id="GO:0000209">
    <property type="term" value="P:protein polyubiquitination"/>
    <property type="evidence" value="ECO:0007669"/>
    <property type="project" value="InterPro"/>
</dbReference>
<dbReference type="EMBL" id="KZ269979">
    <property type="protein sequence ID" value="OZC11853.1"/>
    <property type="molecule type" value="Genomic_DNA"/>
</dbReference>
<keyword evidence="4" id="KW-0808">Transferase</keyword>
<evidence type="ECO:0000256" key="1">
    <source>
        <dbReference type="ARBA" id="ARBA00000885"/>
    </source>
</evidence>
<dbReference type="FunFam" id="3.30.2160.10:FF:000002">
    <property type="entry name" value="Putative Ubiquitin-protein ligase E3C"/>
    <property type="match status" value="1"/>
</dbReference>
<evidence type="ECO:0000256" key="5">
    <source>
        <dbReference type="ARBA" id="ARBA00022786"/>
    </source>
</evidence>
<evidence type="ECO:0000259" key="7">
    <source>
        <dbReference type="PROSITE" id="PS50237"/>
    </source>
</evidence>
<sequence length="996" mass="113952">MAGNLNLYDFNGSIRRNRLQEAIFSDLAKKEDFMKKINEERVERQERSKRKVAAIKIQSAYRGHRVRKQFHIFLRNLFDETGQTQSVVLLQTQISRLAFFFRPAIDCERTLTLCSEAVVLAQTMRADDLLDRRRRQQLLRCTVMLLEHTDRTKSYTSALRFFEIYIKEEDCLTLLNYGFYSSIMTLFSNCHQLPSPVYIEEKLPQRSQSILQILILPINRLSEKTDAIFELFDTICKPRFEAVTVCCLAPFLAQLCKAGTLKFVDITDALSCCGYRLSSQDTASTLLISYTIVVIASTFPLEKLSDLEKIKLVTVFAALTQNITPPPEKMLTEQSSSDSETEDESHDIIMATTCNIEMDILGSIISLCTLAYFIRIHSSASYISLTNLFASFRQLIPNLWKLIMSLNTSNMFGATQPLIAILERGENISHSDEQSLIPILSIFITLMTNALKTVDDDDFQNGGVEDAAFPLTLKEVADIVLHCRDLTIGLIDLAFPVNGGLYQQSFVKSSKWCDLFQNVALLTKALHERDNRISVLPHNFWSSHNKNVVINSSMWQGGRGQRRRAKRPFEFVRFLLHNTDSDANEDPPSVSELRNLAIVRNIPFVIPFMQRVEIFTELLLRDRIQNDTGRNGHIIAVHRTTLYEDAFRALQPHNVPDMKSTIRVQMVNWIGLEEAGVDGGGIFREFLFELLHTALDPSRGFFAATHEQLLYPNPLAPFLYPTDFIDHFYFIGRIIAKLIYEGLLADIRFADFFLLQWMGNPDGMVLDLELVKSYDPLLHKNLKYLKHCSLEEVETLDLDFTVMTDNFGITEKVELKKNGSDIKVTANNRMEYIYLYVNYYLSKRLSPMISALRNGMRNVIDPEWLRMFSPLEISMLVGGSDSEIDFSELKKFTAVHNIKSEYDQQYVDLFWSTINGFSTEDKKKLLKFITGCPRPPITGFKTLTPPMGIQLIHDVDRLPTAATCMNLLKLPLYDDTETLRRKLIYAINCGAGFELS</sequence>
<dbReference type="GO" id="GO:0006511">
    <property type="term" value="P:ubiquitin-dependent protein catabolic process"/>
    <property type="evidence" value="ECO:0007669"/>
    <property type="project" value="TreeGrafter"/>
</dbReference>
<dbReference type="SMART" id="SM00015">
    <property type="entry name" value="IQ"/>
    <property type="match status" value="1"/>
</dbReference>
<dbReference type="Gene3D" id="3.30.2160.10">
    <property type="entry name" value="Hect, E3 ligase catalytic domain"/>
    <property type="match status" value="1"/>
</dbReference>
<accession>A0A238C321</accession>
<reference evidence="8 9" key="1">
    <citation type="submission" date="2015-12" db="EMBL/GenBank/DDBJ databases">
        <title>Draft genome of the nematode, Onchocerca flexuosa.</title>
        <authorList>
            <person name="Mitreva M."/>
        </authorList>
    </citation>
    <scope>NUCLEOTIDE SEQUENCE [LARGE SCALE GENOMIC DNA]</scope>
    <source>
        <strain evidence="8">Red Deer</strain>
    </source>
</reference>
<dbReference type="SUPFAM" id="SSF56204">
    <property type="entry name" value="Hect, E3 ligase catalytic domain"/>
    <property type="match status" value="1"/>
</dbReference>
<dbReference type="InterPro" id="IPR000048">
    <property type="entry name" value="IQ_motif_EF-hand-BS"/>
</dbReference>
<dbReference type="Proteomes" id="UP000242913">
    <property type="component" value="Unassembled WGS sequence"/>
</dbReference>
<dbReference type="PROSITE" id="PS50237">
    <property type="entry name" value="HECT"/>
    <property type="match status" value="1"/>
</dbReference>
<dbReference type="EC" id="2.3.2.26" evidence="3"/>
<dbReference type="InterPro" id="IPR000569">
    <property type="entry name" value="HECT_dom"/>
</dbReference>
<dbReference type="InterPro" id="IPR044611">
    <property type="entry name" value="E3A/B/C-like"/>
</dbReference>
<organism evidence="8 9">
    <name type="scientific">Onchocerca flexuosa</name>
    <dbReference type="NCBI Taxonomy" id="387005"/>
    <lineage>
        <taxon>Eukaryota</taxon>
        <taxon>Metazoa</taxon>
        <taxon>Ecdysozoa</taxon>
        <taxon>Nematoda</taxon>
        <taxon>Chromadorea</taxon>
        <taxon>Rhabditida</taxon>
        <taxon>Spirurina</taxon>
        <taxon>Spiruromorpha</taxon>
        <taxon>Filarioidea</taxon>
        <taxon>Onchocercidae</taxon>
        <taxon>Onchocerca</taxon>
    </lineage>
</organism>
<evidence type="ECO:0000256" key="4">
    <source>
        <dbReference type="ARBA" id="ARBA00022679"/>
    </source>
</evidence>
<protein>
    <recommendedName>
        <fullName evidence="3">HECT-type E3 ubiquitin transferase</fullName>
        <ecNumber evidence="3">2.3.2.26</ecNumber>
    </recommendedName>
</protein>
<proteinExistence type="predicted"/>
<dbReference type="Pfam" id="PF00632">
    <property type="entry name" value="HECT"/>
    <property type="match status" value="1"/>
</dbReference>
<evidence type="ECO:0000256" key="2">
    <source>
        <dbReference type="ARBA" id="ARBA00004906"/>
    </source>
</evidence>
<comment type="catalytic activity">
    <reaction evidence="1">
        <text>S-ubiquitinyl-[E2 ubiquitin-conjugating enzyme]-L-cysteine + [acceptor protein]-L-lysine = [E2 ubiquitin-conjugating enzyme]-L-cysteine + N(6)-ubiquitinyl-[acceptor protein]-L-lysine.</text>
        <dbReference type="EC" id="2.3.2.26"/>
    </reaction>
</comment>
<dbReference type="PANTHER" id="PTHR45700">
    <property type="entry name" value="UBIQUITIN-PROTEIN LIGASE E3C"/>
    <property type="match status" value="1"/>
</dbReference>
<dbReference type="AlphaFoldDB" id="A0A238C321"/>
<keyword evidence="9" id="KW-1185">Reference proteome</keyword>
<dbReference type="SMART" id="SM00119">
    <property type="entry name" value="HECTc"/>
    <property type="match status" value="1"/>
</dbReference>
<evidence type="ECO:0000256" key="6">
    <source>
        <dbReference type="PROSITE-ProRule" id="PRU00104"/>
    </source>
</evidence>
<dbReference type="PROSITE" id="PS50096">
    <property type="entry name" value="IQ"/>
    <property type="match status" value="1"/>
</dbReference>
<name>A0A238C321_9BILA</name>
<keyword evidence="5 6" id="KW-0833">Ubl conjugation pathway</keyword>
<feature type="active site" description="Glycyl thioester intermediate" evidence="6">
    <location>
        <position position="964"/>
    </location>
</feature>
<gene>
    <name evidence="8" type="ORF">X798_01034</name>
</gene>
<dbReference type="OrthoDB" id="8068875at2759"/>
<dbReference type="GO" id="GO:0061630">
    <property type="term" value="F:ubiquitin protein ligase activity"/>
    <property type="evidence" value="ECO:0007669"/>
    <property type="project" value="UniProtKB-EC"/>
</dbReference>
<evidence type="ECO:0000256" key="3">
    <source>
        <dbReference type="ARBA" id="ARBA00012485"/>
    </source>
</evidence>
<evidence type="ECO:0000313" key="9">
    <source>
        <dbReference type="Proteomes" id="UP000242913"/>
    </source>
</evidence>
<dbReference type="Gene3D" id="1.20.5.190">
    <property type="match status" value="1"/>
</dbReference>